<protein>
    <submittedName>
        <fullName evidence="2">Uncharacterized protein</fullName>
    </submittedName>
</protein>
<dbReference type="AlphaFoldDB" id="A0A0D7A7I4"/>
<feature type="non-terminal residue" evidence="2">
    <location>
        <position position="1"/>
    </location>
</feature>
<dbReference type="PANTHER" id="PTHR15887:SF1">
    <property type="entry name" value="TRANSMEMBRANE PROTEIN 69"/>
    <property type="match status" value="1"/>
</dbReference>
<evidence type="ECO:0000313" key="2">
    <source>
        <dbReference type="EMBL" id="KIY46967.1"/>
    </source>
</evidence>
<feature type="non-terminal residue" evidence="2">
    <location>
        <position position="255"/>
    </location>
</feature>
<feature type="transmembrane region" description="Helical" evidence="1">
    <location>
        <begin position="113"/>
        <end position="137"/>
    </location>
</feature>
<dbReference type="PANTHER" id="PTHR15887">
    <property type="entry name" value="TRANSMEMBRANE PROTEIN 69"/>
    <property type="match status" value="1"/>
</dbReference>
<feature type="transmembrane region" description="Helical" evidence="1">
    <location>
        <begin position="171"/>
        <end position="188"/>
    </location>
</feature>
<keyword evidence="1" id="KW-0812">Transmembrane</keyword>
<keyword evidence="1" id="KW-0472">Membrane</keyword>
<gene>
    <name evidence="2" type="ORF">FISHEDRAFT_25097</name>
</gene>
<evidence type="ECO:0000313" key="3">
    <source>
        <dbReference type="Proteomes" id="UP000054144"/>
    </source>
</evidence>
<organism evidence="2 3">
    <name type="scientific">Fistulina hepatica ATCC 64428</name>
    <dbReference type="NCBI Taxonomy" id="1128425"/>
    <lineage>
        <taxon>Eukaryota</taxon>
        <taxon>Fungi</taxon>
        <taxon>Dikarya</taxon>
        <taxon>Basidiomycota</taxon>
        <taxon>Agaricomycotina</taxon>
        <taxon>Agaricomycetes</taxon>
        <taxon>Agaricomycetidae</taxon>
        <taxon>Agaricales</taxon>
        <taxon>Fistulinaceae</taxon>
        <taxon>Fistulina</taxon>
    </lineage>
</organism>
<dbReference type="InterPro" id="IPR021836">
    <property type="entry name" value="DUF3429"/>
</dbReference>
<reference evidence="2 3" key="1">
    <citation type="journal article" date="2015" name="Fungal Genet. Biol.">
        <title>Evolution of novel wood decay mechanisms in Agaricales revealed by the genome sequences of Fistulina hepatica and Cylindrobasidium torrendii.</title>
        <authorList>
            <person name="Floudas D."/>
            <person name="Held B.W."/>
            <person name="Riley R."/>
            <person name="Nagy L.G."/>
            <person name="Koehler G."/>
            <person name="Ransdell A.S."/>
            <person name="Younus H."/>
            <person name="Chow J."/>
            <person name="Chiniquy J."/>
            <person name="Lipzen A."/>
            <person name="Tritt A."/>
            <person name="Sun H."/>
            <person name="Haridas S."/>
            <person name="LaButti K."/>
            <person name="Ohm R.A."/>
            <person name="Kues U."/>
            <person name="Blanchette R.A."/>
            <person name="Grigoriev I.V."/>
            <person name="Minto R.E."/>
            <person name="Hibbett D.S."/>
        </authorList>
    </citation>
    <scope>NUCLEOTIDE SEQUENCE [LARGE SCALE GENOMIC DNA]</scope>
    <source>
        <strain evidence="2 3">ATCC 64428</strain>
    </source>
</reference>
<feature type="transmembrane region" description="Helical" evidence="1">
    <location>
        <begin position="72"/>
        <end position="93"/>
    </location>
</feature>
<dbReference type="Pfam" id="PF11911">
    <property type="entry name" value="DUF3429"/>
    <property type="match status" value="1"/>
</dbReference>
<feature type="transmembrane region" description="Helical" evidence="1">
    <location>
        <begin position="208"/>
        <end position="228"/>
    </location>
</feature>
<evidence type="ECO:0000256" key="1">
    <source>
        <dbReference type="SAM" id="Phobius"/>
    </source>
</evidence>
<name>A0A0D7A7I4_9AGAR</name>
<keyword evidence="3" id="KW-1185">Reference proteome</keyword>
<dbReference type="EMBL" id="KN882019">
    <property type="protein sequence ID" value="KIY46967.1"/>
    <property type="molecule type" value="Genomic_DNA"/>
</dbReference>
<dbReference type="Proteomes" id="UP000054144">
    <property type="component" value="Unassembled WGS sequence"/>
</dbReference>
<sequence>RTVASSVSNRPASQSFEHAKKNIQEELGGSASILARVIASASTNSLADMPAEITFLGLTTDIANRVPKPAMILGLAGALPYVATAGMTVYLAHQASLAATGLSTADATAAMAVLQQALHIQTTYGAVMLSFLGALHWGMEFSELGGRKGYSRLLLGAAPVLYAWPTLALDPIYALGAQWIGFSALWFADAQASRAGWTPGWYSQYRFYLTLLVGSCIVGSLAGATYFGPVPGHDQTSRELAELRAKRYQRYREEG</sequence>
<dbReference type="OrthoDB" id="194289at2759"/>
<accession>A0A0D7A7I4</accession>
<proteinExistence type="predicted"/>
<keyword evidence="1" id="KW-1133">Transmembrane helix</keyword>